<reference evidence="1 2" key="1">
    <citation type="submission" date="2017-10" db="EMBL/GenBank/DDBJ databases">
        <title>Extensive intraspecific genome diversity in a model arbuscular mycorrhizal fungus.</title>
        <authorList>
            <person name="Chen E.C.H."/>
            <person name="Morin E."/>
            <person name="Baudet D."/>
            <person name="Noel J."/>
            <person name="Ndikumana S."/>
            <person name="Charron P."/>
            <person name="St-Onge C."/>
            <person name="Giorgi J."/>
            <person name="Grigoriev I.V."/>
            <person name="Roux C."/>
            <person name="Martin F.M."/>
            <person name="Corradi N."/>
        </authorList>
    </citation>
    <scope>NUCLEOTIDE SEQUENCE [LARGE SCALE GENOMIC DNA]</scope>
    <source>
        <strain evidence="1 2">A1</strain>
    </source>
</reference>
<dbReference type="Proteomes" id="UP000232688">
    <property type="component" value="Unassembled WGS sequence"/>
</dbReference>
<dbReference type="VEuPathDB" id="FungiDB:RhiirFUN_016342"/>
<dbReference type="AlphaFoldDB" id="A0A2N0QQ89"/>
<comment type="caution">
    <text evidence="1">The sequence shown here is derived from an EMBL/GenBank/DDBJ whole genome shotgun (WGS) entry which is preliminary data.</text>
</comment>
<protein>
    <submittedName>
        <fullName evidence="1">Uncharacterized protein</fullName>
    </submittedName>
</protein>
<name>A0A2N0QQ89_9GLOM</name>
<dbReference type="EMBL" id="LLXH01004514">
    <property type="protein sequence ID" value="PKC53213.1"/>
    <property type="molecule type" value="Genomic_DNA"/>
</dbReference>
<accession>A0A2N0QQ89</accession>
<gene>
    <name evidence="1" type="ORF">RhiirA1_479757</name>
</gene>
<evidence type="ECO:0000313" key="2">
    <source>
        <dbReference type="Proteomes" id="UP000232688"/>
    </source>
</evidence>
<evidence type="ECO:0000313" key="1">
    <source>
        <dbReference type="EMBL" id="PKC53213.1"/>
    </source>
</evidence>
<proteinExistence type="predicted"/>
<organism evidence="1 2">
    <name type="scientific">Rhizophagus irregularis</name>
    <dbReference type="NCBI Taxonomy" id="588596"/>
    <lineage>
        <taxon>Eukaryota</taxon>
        <taxon>Fungi</taxon>
        <taxon>Fungi incertae sedis</taxon>
        <taxon>Mucoromycota</taxon>
        <taxon>Glomeromycotina</taxon>
        <taxon>Glomeromycetes</taxon>
        <taxon>Glomerales</taxon>
        <taxon>Glomeraceae</taxon>
        <taxon>Rhizophagus</taxon>
    </lineage>
</organism>
<sequence>MESVKNSGKLCISFTEISPDDISDWSYIDQPDMVYDIEYTGDDDDLNIDDEKLDAILADKGNKSETKGFIHIDLVNLFTSYRILNKDRIRLLDGLVNKLIFDFKIFIWEYRNVKLVDLEHQKEINVKMKKSVNKSKLVANKLDKIVSSRWELWNSLVFDKGGH</sequence>
<reference evidence="1 2" key="2">
    <citation type="submission" date="2017-10" db="EMBL/GenBank/DDBJ databases">
        <title>Genome analyses suggest a sexual origin of heterokaryosis in a supposedly ancient asexual fungus.</title>
        <authorList>
            <person name="Corradi N."/>
            <person name="Sedzielewska K."/>
            <person name="Noel J."/>
            <person name="Charron P."/>
            <person name="Farinelli L."/>
            <person name="Marton T."/>
            <person name="Kruger M."/>
            <person name="Pelin A."/>
            <person name="Brachmann A."/>
            <person name="Corradi N."/>
        </authorList>
    </citation>
    <scope>NUCLEOTIDE SEQUENCE [LARGE SCALE GENOMIC DNA]</scope>
    <source>
        <strain evidence="1 2">A1</strain>
    </source>
</reference>
<dbReference type="VEuPathDB" id="FungiDB:RhiirA1_479757"/>